<keyword evidence="1" id="KW-0472">Membrane</keyword>
<reference evidence="2" key="2">
    <citation type="submission" date="2023-02" db="EMBL/GenBank/DDBJ databases">
        <authorList>
            <consortium name="DOE Joint Genome Institute"/>
            <person name="Mondo S.J."/>
            <person name="Chang Y."/>
            <person name="Wang Y."/>
            <person name="Ahrendt S."/>
            <person name="Andreopoulos W."/>
            <person name="Barry K."/>
            <person name="Beard J."/>
            <person name="Benny G.L."/>
            <person name="Blankenship S."/>
            <person name="Bonito G."/>
            <person name="Cuomo C."/>
            <person name="Desiro A."/>
            <person name="Gervers K.A."/>
            <person name="Hundley H."/>
            <person name="Kuo A."/>
            <person name="LaButti K."/>
            <person name="Lang B.F."/>
            <person name="Lipzen A."/>
            <person name="O'Donnell K."/>
            <person name="Pangilinan J."/>
            <person name="Reynolds N."/>
            <person name="Sandor L."/>
            <person name="Smith M.W."/>
            <person name="Tsang A."/>
            <person name="Grigoriev I.V."/>
            <person name="Stajich J.E."/>
            <person name="Spatafora J.W."/>
        </authorList>
    </citation>
    <scope>NUCLEOTIDE SEQUENCE</scope>
    <source>
        <strain evidence="2">RSA 2281</strain>
    </source>
</reference>
<feature type="non-terminal residue" evidence="2">
    <location>
        <position position="78"/>
    </location>
</feature>
<comment type="caution">
    <text evidence="2">The sequence shown here is derived from an EMBL/GenBank/DDBJ whole genome shotgun (WGS) entry which is preliminary data.</text>
</comment>
<evidence type="ECO:0000313" key="3">
    <source>
        <dbReference type="Proteomes" id="UP001209540"/>
    </source>
</evidence>
<feature type="transmembrane region" description="Helical" evidence="1">
    <location>
        <begin position="43"/>
        <end position="68"/>
    </location>
</feature>
<dbReference type="EMBL" id="JAIXMP010000009">
    <property type="protein sequence ID" value="KAI9268328.1"/>
    <property type="molecule type" value="Genomic_DNA"/>
</dbReference>
<evidence type="ECO:0000313" key="2">
    <source>
        <dbReference type="EMBL" id="KAI9268328.1"/>
    </source>
</evidence>
<reference evidence="2" key="1">
    <citation type="journal article" date="2022" name="IScience">
        <title>Evolution of zygomycete secretomes and the origins of terrestrial fungal ecologies.</title>
        <authorList>
            <person name="Chang Y."/>
            <person name="Wang Y."/>
            <person name="Mondo S."/>
            <person name="Ahrendt S."/>
            <person name="Andreopoulos W."/>
            <person name="Barry K."/>
            <person name="Beard J."/>
            <person name="Benny G.L."/>
            <person name="Blankenship S."/>
            <person name="Bonito G."/>
            <person name="Cuomo C."/>
            <person name="Desiro A."/>
            <person name="Gervers K.A."/>
            <person name="Hundley H."/>
            <person name="Kuo A."/>
            <person name="LaButti K."/>
            <person name="Lang B.F."/>
            <person name="Lipzen A."/>
            <person name="O'Donnell K."/>
            <person name="Pangilinan J."/>
            <person name="Reynolds N."/>
            <person name="Sandor L."/>
            <person name="Smith M.E."/>
            <person name="Tsang A."/>
            <person name="Grigoriev I.V."/>
            <person name="Stajich J.E."/>
            <person name="Spatafora J.W."/>
        </authorList>
    </citation>
    <scope>NUCLEOTIDE SEQUENCE</scope>
    <source>
        <strain evidence="2">RSA 2281</strain>
    </source>
</reference>
<feature type="transmembrane region" description="Helical" evidence="1">
    <location>
        <begin position="15"/>
        <end position="36"/>
    </location>
</feature>
<keyword evidence="1" id="KW-0812">Transmembrane</keyword>
<organism evidence="2 3">
    <name type="scientific">Phascolomyces articulosus</name>
    <dbReference type="NCBI Taxonomy" id="60185"/>
    <lineage>
        <taxon>Eukaryota</taxon>
        <taxon>Fungi</taxon>
        <taxon>Fungi incertae sedis</taxon>
        <taxon>Mucoromycota</taxon>
        <taxon>Mucoromycotina</taxon>
        <taxon>Mucoromycetes</taxon>
        <taxon>Mucorales</taxon>
        <taxon>Lichtheimiaceae</taxon>
        <taxon>Phascolomyces</taxon>
    </lineage>
</organism>
<keyword evidence="1" id="KW-1133">Transmembrane helix</keyword>
<dbReference type="Proteomes" id="UP001209540">
    <property type="component" value="Unassembled WGS sequence"/>
</dbReference>
<protein>
    <submittedName>
        <fullName evidence="2">Uncharacterized protein</fullName>
    </submittedName>
</protein>
<dbReference type="AlphaFoldDB" id="A0AAD5KJ93"/>
<proteinExistence type="predicted"/>
<keyword evidence="3" id="KW-1185">Reference proteome</keyword>
<evidence type="ECO:0000256" key="1">
    <source>
        <dbReference type="SAM" id="Phobius"/>
    </source>
</evidence>
<accession>A0AAD5KJ93</accession>
<gene>
    <name evidence="2" type="ORF">BDA99DRAFT_505536</name>
</gene>
<name>A0AAD5KJ93_9FUNG</name>
<sequence>MFICDGWMDETIRHIALSILFYIFISLLGALLFVWYSETEVSLLALVHLLSLFCFTTVHLDILSLFMISQPSSFLVLG</sequence>